<evidence type="ECO:0000256" key="6">
    <source>
        <dbReference type="ARBA" id="ARBA00023288"/>
    </source>
</evidence>
<comment type="subcellular location">
    <subcellularLocation>
        <location evidence="1">Membrane</location>
        <topology evidence="1">Lipid-anchor</topology>
    </subcellularLocation>
</comment>
<dbReference type="OrthoDB" id="9812878at2"/>
<dbReference type="EMBL" id="FZLN01000001">
    <property type="protein sequence ID" value="SNQ28633.1"/>
    <property type="molecule type" value="Genomic_DNA"/>
</dbReference>
<evidence type="ECO:0000313" key="8">
    <source>
        <dbReference type="EMBL" id="SNQ28633.1"/>
    </source>
</evidence>
<keyword evidence="4" id="KW-0472">Membrane</keyword>
<organism evidence="8 9">
    <name type="scientific">Acinetobacter apis</name>
    <dbReference type="NCBI Taxonomy" id="1229165"/>
    <lineage>
        <taxon>Bacteria</taxon>
        <taxon>Pseudomonadati</taxon>
        <taxon>Pseudomonadota</taxon>
        <taxon>Gammaproteobacteria</taxon>
        <taxon>Moraxellales</taxon>
        <taxon>Moraxellaceae</taxon>
        <taxon>Acinetobacter</taxon>
    </lineage>
</organism>
<dbReference type="Pfam" id="PF03180">
    <property type="entry name" value="Lipoprotein_9"/>
    <property type="match status" value="1"/>
</dbReference>
<dbReference type="PANTHER" id="PTHR30429:SF0">
    <property type="entry name" value="METHIONINE-BINDING LIPOPROTEIN METQ"/>
    <property type="match status" value="1"/>
</dbReference>
<dbReference type="PANTHER" id="PTHR30429">
    <property type="entry name" value="D-METHIONINE-BINDING LIPOPROTEIN METQ"/>
    <property type="match status" value="1"/>
</dbReference>
<dbReference type="AlphaFoldDB" id="A0A217EDQ1"/>
<sequence>MNFFKKIVLSLGLSAVAVTAFANQKITIGATETPHGVILDFIKPQLAKQGIDLKVKIYPDFDRPNVDLNAKKLDASYIVFRPYLAQFNREHKANLVPIVPVHIEPLILYSSKVKNLTEVPYGAMVVIPDDAVNAGRALLLLHKANLITLKPEVNHYDSLTDRLPTVRDIMSNPKNLKIKELEAVKLSGIIRITEFIVLNGNFFLEEKLDQAGVLYVERGLDGKKMWAEYLVTRPEEANNPAIQKVAQALNSKATKDFIIKTFKGEISPAF</sequence>
<dbReference type="InterPro" id="IPR004872">
    <property type="entry name" value="Lipoprotein_NlpA"/>
</dbReference>
<evidence type="ECO:0000256" key="7">
    <source>
        <dbReference type="SAM" id="SignalP"/>
    </source>
</evidence>
<evidence type="ECO:0000256" key="4">
    <source>
        <dbReference type="ARBA" id="ARBA00023136"/>
    </source>
</evidence>
<dbReference type="Proteomes" id="UP000243463">
    <property type="component" value="Unassembled WGS sequence"/>
</dbReference>
<feature type="chain" id="PRO_5012555677" evidence="7">
    <location>
        <begin position="23"/>
        <end position="270"/>
    </location>
</feature>
<protein>
    <submittedName>
        <fullName evidence="8">D-methionine transport system substrate-binding protein</fullName>
    </submittedName>
</protein>
<comment type="similarity">
    <text evidence="2">Belongs to the NlpA lipoprotein family.</text>
</comment>
<keyword evidence="3 7" id="KW-0732">Signal</keyword>
<proteinExistence type="inferred from homology"/>
<evidence type="ECO:0000256" key="1">
    <source>
        <dbReference type="ARBA" id="ARBA00004635"/>
    </source>
</evidence>
<dbReference type="Gene3D" id="3.40.190.10">
    <property type="entry name" value="Periplasmic binding protein-like II"/>
    <property type="match status" value="2"/>
</dbReference>
<keyword evidence="6" id="KW-0449">Lipoprotein</keyword>
<feature type="signal peptide" evidence="7">
    <location>
        <begin position="1"/>
        <end position="22"/>
    </location>
</feature>
<evidence type="ECO:0000256" key="5">
    <source>
        <dbReference type="ARBA" id="ARBA00023139"/>
    </source>
</evidence>
<gene>
    <name evidence="8" type="ORF">SAMN05444584_0557</name>
</gene>
<evidence type="ECO:0000313" key="9">
    <source>
        <dbReference type="Proteomes" id="UP000243463"/>
    </source>
</evidence>
<dbReference type="RefSeq" id="WP_088822669.1">
    <property type="nucleotide sequence ID" value="NZ_FZLN01000001.1"/>
</dbReference>
<evidence type="ECO:0000256" key="2">
    <source>
        <dbReference type="ARBA" id="ARBA00008973"/>
    </source>
</evidence>
<reference evidence="9" key="1">
    <citation type="submission" date="2017-06" db="EMBL/GenBank/DDBJ databases">
        <authorList>
            <person name="Varghese N."/>
            <person name="Submissions S."/>
        </authorList>
    </citation>
    <scope>NUCLEOTIDE SEQUENCE [LARGE SCALE GENOMIC DNA]</scope>
    <source>
        <strain evidence="9">ANC 5114</strain>
    </source>
</reference>
<name>A0A217EDQ1_9GAMM</name>
<accession>A0A217EDQ1</accession>
<keyword evidence="5" id="KW-0564">Palmitate</keyword>
<dbReference type="GO" id="GO:0016020">
    <property type="term" value="C:membrane"/>
    <property type="evidence" value="ECO:0007669"/>
    <property type="project" value="UniProtKB-SubCell"/>
</dbReference>
<keyword evidence="9" id="KW-1185">Reference proteome</keyword>
<evidence type="ECO:0000256" key="3">
    <source>
        <dbReference type="ARBA" id="ARBA00022729"/>
    </source>
</evidence>
<dbReference type="SUPFAM" id="SSF53850">
    <property type="entry name" value="Periplasmic binding protein-like II"/>
    <property type="match status" value="1"/>
</dbReference>